<dbReference type="Pfam" id="PF05430">
    <property type="entry name" value="Methyltransf_30"/>
    <property type="match status" value="1"/>
</dbReference>
<dbReference type="PANTHER" id="PTHR39963:SF1">
    <property type="entry name" value="MNMC-LIKE METHYLTRANSFERASE DOMAIN-CONTAINING PROTEIN"/>
    <property type="match status" value="1"/>
</dbReference>
<organism evidence="2 3">
    <name type="scientific">Shewanella sedimentimangrovi</name>
    <dbReference type="NCBI Taxonomy" id="2814293"/>
    <lineage>
        <taxon>Bacteria</taxon>
        <taxon>Pseudomonadati</taxon>
        <taxon>Pseudomonadota</taxon>
        <taxon>Gammaproteobacteria</taxon>
        <taxon>Alteromonadales</taxon>
        <taxon>Shewanellaceae</taxon>
        <taxon>Shewanella</taxon>
    </lineage>
</organism>
<dbReference type="EMBL" id="CP071502">
    <property type="protein sequence ID" value="QSX36721.1"/>
    <property type="molecule type" value="Genomic_DNA"/>
</dbReference>
<gene>
    <name evidence="2" type="primary">mnmD</name>
    <name evidence="2" type="ORF">JYB85_15805</name>
</gene>
<dbReference type="InterPro" id="IPR029063">
    <property type="entry name" value="SAM-dependent_MTases_sf"/>
</dbReference>
<dbReference type="InterPro" id="IPR047785">
    <property type="entry name" value="tRNA_MNMC2"/>
</dbReference>
<dbReference type="Gene3D" id="3.40.50.150">
    <property type="entry name" value="Vaccinia Virus protein VP39"/>
    <property type="match status" value="1"/>
</dbReference>
<dbReference type="NCBIfam" id="NF033855">
    <property type="entry name" value="tRNA_MNMC2"/>
    <property type="match status" value="1"/>
</dbReference>
<reference evidence="2 3" key="1">
    <citation type="submission" date="2021-03" db="EMBL/GenBank/DDBJ databases">
        <title>Novel species identification of genus Shewanella.</title>
        <authorList>
            <person name="Liu G."/>
            <person name="Zhang Q."/>
        </authorList>
    </citation>
    <scope>NUCLEOTIDE SEQUENCE [LARGE SCALE GENOMIC DNA]</scope>
    <source>
        <strain evidence="2 3">FJAT-52962</strain>
    </source>
</reference>
<protein>
    <submittedName>
        <fullName evidence="2">tRNA (5-methylaminomethyl-2-thiouridine)(34)-methyltransferase MnmD</fullName>
    </submittedName>
</protein>
<evidence type="ECO:0000259" key="1">
    <source>
        <dbReference type="Pfam" id="PF05430"/>
    </source>
</evidence>
<name>A0ABX7QYX4_9GAMM</name>
<dbReference type="InterPro" id="IPR008471">
    <property type="entry name" value="MnmC-like_methylTransf"/>
</dbReference>
<dbReference type="PANTHER" id="PTHR39963">
    <property type="entry name" value="SLL0983 PROTEIN"/>
    <property type="match status" value="1"/>
</dbReference>
<accession>A0ABX7QYX4</accession>
<dbReference type="Proteomes" id="UP000663207">
    <property type="component" value="Chromosome"/>
</dbReference>
<sequence>MTDIRLEVTADGSHTLVNTALAESYHAFNGALTESLYVYIDSGLCALAEHTQEVRILEVGFGTGLNVLLTLQKARELGLRVHYTSLEPYPVAEALLAHLNYPAQLASLYPAAPLADDFAAIHQAPWDAPVKLNGDFVLHKRNLGLESLPLAAAAANLIYFDGFAPSKQPELWGADNCRKCFALLDAPGLLVTYCANGQFKRDLRAAGFRVQPHPGALGRREMTRAWKD</sequence>
<keyword evidence="3" id="KW-1185">Reference proteome</keyword>
<evidence type="ECO:0000313" key="2">
    <source>
        <dbReference type="EMBL" id="QSX36721.1"/>
    </source>
</evidence>
<dbReference type="SUPFAM" id="SSF53335">
    <property type="entry name" value="S-adenosyl-L-methionine-dependent methyltransferases"/>
    <property type="match status" value="1"/>
</dbReference>
<feature type="domain" description="MnmC-like methyltransferase" evidence="1">
    <location>
        <begin position="148"/>
        <end position="227"/>
    </location>
</feature>
<dbReference type="RefSeq" id="WP_207380052.1">
    <property type="nucleotide sequence ID" value="NZ_CP071502.1"/>
</dbReference>
<proteinExistence type="predicted"/>
<evidence type="ECO:0000313" key="3">
    <source>
        <dbReference type="Proteomes" id="UP000663207"/>
    </source>
</evidence>